<sequence>MLRRNAREDVANVLPNLTALARQASDCSSTAELLGVEGTAARLYFARFTDMLRPEARTTFAAAGPLQRTRRPPLDPLNCLLSYCYALLSKDLTATCYSVGLDPYIGLYHHPRFGRPALALDLMEEFRPLLAESVVIALINNGEIAESDFVRRGIGVALTDAGRRTVLRAYERRLSTEIRHPEFGYTISYRRALEVQVRLFAAYLLGEVPAYVPFRTR</sequence>
<dbReference type="EMBL" id="RBDY01000057">
    <property type="protein sequence ID" value="RKN13040.1"/>
    <property type="molecule type" value="Genomic_DNA"/>
</dbReference>
<keyword evidence="8" id="KW-0464">Manganese</keyword>
<evidence type="ECO:0000313" key="11">
    <source>
        <dbReference type="EMBL" id="RKN13040.1"/>
    </source>
</evidence>
<dbReference type="Pfam" id="PF01867">
    <property type="entry name" value="Cas_Cas1"/>
    <property type="match status" value="1"/>
</dbReference>
<dbReference type="GO" id="GO:0046872">
    <property type="term" value="F:metal ion binding"/>
    <property type="evidence" value="ECO:0007669"/>
    <property type="project" value="UniProtKB-KW"/>
</dbReference>
<dbReference type="GO" id="GO:0003677">
    <property type="term" value="F:DNA binding"/>
    <property type="evidence" value="ECO:0007669"/>
    <property type="project" value="UniProtKB-KW"/>
</dbReference>
<gene>
    <name evidence="10" type="primary">cas1</name>
    <name evidence="11" type="ORF">D7318_32060</name>
    <name evidence="10" type="ORF">D7319_32215</name>
</gene>
<dbReference type="Proteomes" id="UP000275024">
    <property type="component" value="Unassembled WGS sequence"/>
</dbReference>
<evidence type="ECO:0000256" key="7">
    <source>
        <dbReference type="ARBA" id="ARBA00023125"/>
    </source>
</evidence>
<evidence type="ECO:0000313" key="12">
    <source>
        <dbReference type="Proteomes" id="UP000268652"/>
    </source>
</evidence>
<dbReference type="CDD" id="cd09634">
    <property type="entry name" value="Cas1_I-II-III"/>
    <property type="match status" value="1"/>
</dbReference>
<dbReference type="PANTHER" id="PTHR34353:SF2">
    <property type="entry name" value="CRISPR-ASSOCIATED ENDONUCLEASE CAS1 1"/>
    <property type="match status" value="1"/>
</dbReference>
<evidence type="ECO:0000313" key="10">
    <source>
        <dbReference type="EMBL" id="RKN03117.1"/>
    </source>
</evidence>
<evidence type="ECO:0000256" key="1">
    <source>
        <dbReference type="ARBA" id="ARBA00022722"/>
    </source>
</evidence>
<proteinExistence type="predicted"/>
<organism evidence="10 13">
    <name type="scientific">Streptomyces radicis</name>
    <dbReference type="NCBI Taxonomy" id="1750517"/>
    <lineage>
        <taxon>Bacteria</taxon>
        <taxon>Bacillati</taxon>
        <taxon>Actinomycetota</taxon>
        <taxon>Actinomycetes</taxon>
        <taxon>Kitasatosporales</taxon>
        <taxon>Streptomycetaceae</taxon>
        <taxon>Streptomyces</taxon>
    </lineage>
</organism>
<dbReference type="NCBIfam" id="TIGR00287">
    <property type="entry name" value="cas1"/>
    <property type="match status" value="1"/>
</dbReference>
<dbReference type="PANTHER" id="PTHR34353">
    <property type="entry name" value="CRISPR-ASSOCIATED ENDONUCLEASE CAS1 1"/>
    <property type="match status" value="1"/>
</dbReference>
<evidence type="ECO:0000256" key="4">
    <source>
        <dbReference type="ARBA" id="ARBA00022801"/>
    </source>
</evidence>
<keyword evidence="3 10" id="KW-0255">Endonuclease</keyword>
<evidence type="ECO:0000256" key="5">
    <source>
        <dbReference type="ARBA" id="ARBA00022842"/>
    </source>
</evidence>
<keyword evidence="12" id="KW-1185">Reference proteome</keyword>
<dbReference type="GO" id="GO:0016787">
    <property type="term" value="F:hydrolase activity"/>
    <property type="evidence" value="ECO:0007669"/>
    <property type="project" value="UniProtKB-KW"/>
</dbReference>
<dbReference type="RefSeq" id="WP_120700768.1">
    <property type="nucleotide sequence ID" value="NZ_RBDX01000058.1"/>
</dbReference>
<keyword evidence="1" id="KW-0540">Nuclease</keyword>
<dbReference type="Gene3D" id="1.20.120.920">
    <property type="entry name" value="CRISPR-associated endonuclease Cas1, C-terminal domain"/>
    <property type="match status" value="1"/>
</dbReference>
<accession>A0A3A9WAZ6</accession>
<dbReference type="EMBL" id="RBDX01000058">
    <property type="protein sequence ID" value="RKN03117.1"/>
    <property type="molecule type" value="Genomic_DNA"/>
</dbReference>
<keyword evidence="5" id="KW-0460">Magnesium</keyword>
<keyword evidence="4" id="KW-0378">Hydrolase</keyword>
<keyword evidence="7" id="KW-0238">DNA-binding</keyword>
<dbReference type="InterPro" id="IPR002729">
    <property type="entry name" value="CRISPR-assoc_Cas1"/>
</dbReference>
<protein>
    <submittedName>
        <fullName evidence="10">CRISPR-associated endonuclease Cas1</fullName>
    </submittedName>
</protein>
<comment type="subunit">
    <text evidence="9">Homodimer, forms a heterotetramer with a Cas2 homodimer.</text>
</comment>
<dbReference type="OrthoDB" id="1550386at2"/>
<dbReference type="GO" id="GO:0004519">
    <property type="term" value="F:endonuclease activity"/>
    <property type="evidence" value="ECO:0007669"/>
    <property type="project" value="UniProtKB-KW"/>
</dbReference>
<evidence type="ECO:0000256" key="2">
    <source>
        <dbReference type="ARBA" id="ARBA00022723"/>
    </source>
</evidence>
<evidence type="ECO:0000313" key="13">
    <source>
        <dbReference type="Proteomes" id="UP000275024"/>
    </source>
</evidence>
<evidence type="ECO:0000256" key="9">
    <source>
        <dbReference type="ARBA" id="ARBA00038592"/>
    </source>
</evidence>
<evidence type="ECO:0000256" key="3">
    <source>
        <dbReference type="ARBA" id="ARBA00022759"/>
    </source>
</evidence>
<name>A0A3A9WAZ6_9ACTN</name>
<dbReference type="Proteomes" id="UP000268652">
    <property type="component" value="Unassembled WGS sequence"/>
</dbReference>
<dbReference type="InterPro" id="IPR042206">
    <property type="entry name" value="CRISPR-assoc_Cas1_C"/>
</dbReference>
<dbReference type="GO" id="GO:0043571">
    <property type="term" value="P:maintenance of CRISPR repeat elements"/>
    <property type="evidence" value="ECO:0007669"/>
    <property type="project" value="InterPro"/>
</dbReference>
<comment type="caution">
    <text evidence="10">The sequence shown here is derived from an EMBL/GenBank/DDBJ whole genome shotgun (WGS) entry which is preliminary data.</text>
</comment>
<keyword evidence="6" id="KW-0051">Antiviral defense</keyword>
<evidence type="ECO:0000256" key="6">
    <source>
        <dbReference type="ARBA" id="ARBA00023118"/>
    </source>
</evidence>
<dbReference type="InterPro" id="IPR050646">
    <property type="entry name" value="Cas1"/>
</dbReference>
<dbReference type="AlphaFoldDB" id="A0A3A9WAZ6"/>
<keyword evidence="2" id="KW-0479">Metal-binding</keyword>
<evidence type="ECO:0000256" key="8">
    <source>
        <dbReference type="ARBA" id="ARBA00023211"/>
    </source>
</evidence>
<dbReference type="GO" id="GO:0051607">
    <property type="term" value="P:defense response to virus"/>
    <property type="evidence" value="ECO:0007669"/>
    <property type="project" value="UniProtKB-KW"/>
</dbReference>
<reference evidence="12 13" key="1">
    <citation type="submission" date="2018-09" db="EMBL/GenBank/DDBJ databases">
        <title>Streptomyces sp. nov. DS1-2, an endophytic actinomycete isolated from roots of Dendrobium scabrilingue.</title>
        <authorList>
            <person name="Kuncharoen N."/>
            <person name="Kudo T."/>
            <person name="Ohkuma M."/>
            <person name="Yuki M."/>
            <person name="Tanasupawat S."/>
        </authorList>
    </citation>
    <scope>NUCLEOTIDE SEQUENCE [LARGE SCALE GENOMIC DNA]</scope>
    <source>
        <strain evidence="10 13">AZ1-7</strain>
        <strain evidence="11 12">DS1-2</strain>
    </source>
</reference>